<keyword evidence="3 6" id="KW-0808">Transferase</keyword>
<dbReference type="PANTHER" id="PTHR45947">
    <property type="entry name" value="SULFOQUINOVOSYL TRANSFERASE SQD2"/>
    <property type="match status" value="1"/>
</dbReference>
<dbReference type="Gene3D" id="3.40.50.2000">
    <property type="entry name" value="Glycogen Phosphorylase B"/>
    <property type="match status" value="2"/>
</dbReference>
<comment type="caution">
    <text evidence="6">The sequence shown here is derived from an EMBL/GenBank/DDBJ whole genome shotgun (WGS) entry which is preliminary data.</text>
</comment>
<dbReference type="Pfam" id="PF13439">
    <property type="entry name" value="Glyco_transf_4"/>
    <property type="match status" value="1"/>
</dbReference>
<name>A0ABT9IQ86_9MICC</name>
<evidence type="ECO:0000313" key="7">
    <source>
        <dbReference type="Proteomes" id="UP001232725"/>
    </source>
</evidence>
<sequence>MVLSPQSVTPTALWVVPVAALGGVARHVLDVADVGLPGWHLVVLCPDGPLAERLRERNVAVLTGPFGPDAGALASVRFLRSQLKRLRPAVVHSHLAFADVVTAVASLGLPVRVVTTEHGIADDDAVYHGSVWKSRVKAVMHHWRLKRADSVIAVAEATAAVMRRKWKPRREIVVIPNGVDPEEVAARIGDRPPPQAGEGPRILSLSRLAPEKRIDVLLDAFARLLPERPGATLTVAGEGPERHALERQMERLRVRESVTFPGFLDSGDAMAHADVMVQLSGWENCSYTLLDATAAGIPAVASDAGGNREILPPEALVLGWDPETIARAVLRAEADGSAGQFRWISRAQMAQRITEEYEACR</sequence>
<feature type="domain" description="Glycosyltransferase subfamily 4-like N-terminal" evidence="5">
    <location>
        <begin position="22"/>
        <end position="182"/>
    </location>
</feature>
<evidence type="ECO:0000256" key="3">
    <source>
        <dbReference type="ARBA" id="ARBA00022679"/>
    </source>
</evidence>
<dbReference type="RefSeq" id="WP_305996773.1">
    <property type="nucleotide sequence ID" value="NZ_JAVALS010000007.1"/>
</dbReference>
<evidence type="ECO:0000313" key="6">
    <source>
        <dbReference type="EMBL" id="MDP5227718.1"/>
    </source>
</evidence>
<keyword evidence="2 6" id="KW-0328">Glycosyltransferase</keyword>
<dbReference type="EMBL" id="JAVALS010000007">
    <property type="protein sequence ID" value="MDP5227718.1"/>
    <property type="molecule type" value="Genomic_DNA"/>
</dbReference>
<dbReference type="InterPro" id="IPR050194">
    <property type="entry name" value="Glycosyltransferase_grp1"/>
</dbReference>
<proteinExistence type="predicted"/>
<evidence type="ECO:0000256" key="1">
    <source>
        <dbReference type="ARBA" id="ARBA00021292"/>
    </source>
</evidence>
<evidence type="ECO:0000259" key="5">
    <source>
        <dbReference type="Pfam" id="PF13439"/>
    </source>
</evidence>
<organism evidence="6 7">
    <name type="scientific">Arthrobacter horti</name>
    <dbReference type="NCBI Taxonomy" id="3068273"/>
    <lineage>
        <taxon>Bacteria</taxon>
        <taxon>Bacillati</taxon>
        <taxon>Actinomycetota</taxon>
        <taxon>Actinomycetes</taxon>
        <taxon>Micrococcales</taxon>
        <taxon>Micrococcaceae</taxon>
        <taxon>Arthrobacter</taxon>
    </lineage>
</organism>
<dbReference type="InterPro" id="IPR028098">
    <property type="entry name" value="Glyco_trans_4-like_N"/>
</dbReference>
<evidence type="ECO:0000259" key="4">
    <source>
        <dbReference type="Pfam" id="PF00534"/>
    </source>
</evidence>
<dbReference type="PANTHER" id="PTHR45947:SF3">
    <property type="entry name" value="SULFOQUINOVOSYL TRANSFERASE SQD2"/>
    <property type="match status" value="1"/>
</dbReference>
<dbReference type="InterPro" id="IPR001296">
    <property type="entry name" value="Glyco_trans_1"/>
</dbReference>
<dbReference type="Pfam" id="PF00534">
    <property type="entry name" value="Glycos_transf_1"/>
    <property type="match status" value="1"/>
</dbReference>
<gene>
    <name evidence="6" type="ORF">Q9R02_11180</name>
</gene>
<keyword evidence="7" id="KW-1185">Reference proteome</keyword>
<feature type="domain" description="Glycosyl transferase family 1" evidence="4">
    <location>
        <begin position="197"/>
        <end position="338"/>
    </location>
</feature>
<evidence type="ECO:0000256" key="2">
    <source>
        <dbReference type="ARBA" id="ARBA00022676"/>
    </source>
</evidence>
<reference evidence="6 7" key="1">
    <citation type="submission" date="2023-08" db="EMBL/GenBank/DDBJ databases">
        <title>Arthrobacter horti sp. nov., isolated from forest soil.</title>
        <authorList>
            <person name="Park M."/>
        </authorList>
    </citation>
    <scope>NUCLEOTIDE SEQUENCE [LARGE SCALE GENOMIC DNA]</scope>
    <source>
        <strain evidence="6 7">YJM1</strain>
    </source>
</reference>
<dbReference type="GO" id="GO:0016757">
    <property type="term" value="F:glycosyltransferase activity"/>
    <property type="evidence" value="ECO:0007669"/>
    <property type="project" value="UniProtKB-KW"/>
</dbReference>
<protein>
    <recommendedName>
        <fullName evidence="1">D-inositol 3-phosphate glycosyltransferase</fullName>
    </recommendedName>
</protein>
<dbReference type="SUPFAM" id="SSF53756">
    <property type="entry name" value="UDP-Glycosyltransferase/glycogen phosphorylase"/>
    <property type="match status" value="1"/>
</dbReference>
<accession>A0ABT9IQ86</accession>
<dbReference type="Proteomes" id="UP001232725">
    <property type="component" value="Unassembled WGS sequence"/>
</dbReference>
<dbReference type="CDD" id="cd03811">
    <property type="entry name" value="GT4_GT28_WabH-like"/>
    <property type="match status" value="1"/>
</dbReference>